<proteinExistence type="predicted"/>
<dbReference type="EMBL" id="GBRH01247439">
    <property type="protein sequence ID" value="JAD50456.1"/>
    <property type="molecule type" value="Transcribed_RNA"/>
</dbReference>
<name>A0A0A9AH22_ARUDO</name>
<accession>A0A0A9AH22</accession>
<reference evidence="1" key="2">
    <citation type="journal article" date="2015" name="Data Brief">
        <title>Shoot transcriptome of the giant reed, Arundo donax.</title>
        <authorList>
            <person name="Barrero R.A."/>
            <person name="Guerrero F.D."/>
            <person name="Moolhuijzen P."/>
            <person name="Goolsby J.A."/>
            <person name="Tidwell J."/>
            <person name="Bellgard S.E."/>
            <person name="Bellgard M.I."/>
        </authorList>
    </citation>
    <scope>NUCLEOTIDE SEQUENCE</scope>
    <source>
        <tissue evidence="1">Shoot tissue taken approximately 20 cm above the soil surface</tissue>
    </source>
</reference>
<protein>
    <recommendedName>
        <fullName evidence="2">Lipoprotein</fullName>
    </recommendedName>
</protein>
<dbReference type="PROSITE" id="PS51257">
    <property type="entry name" value="PROKAR_LIPOPROTEIN"/>
    <property type="match status" value="1"/>
</dbReference>
<evidence type="ECO:0000313" key="1">
    <source>
        <dbReference type="EMBL" id="JAD50456.1"/>
    </source>
</evidence>
<evidence type="ECO:0008006" key="2">
    <source>
        <dbReference type="Google" id="ProtNLM"/>
    </source>
</evidence>
<dbReference type="AlphaFoldDB" id="A0A0A9AH22"/>
<organism evidence="1">
    <name type="scientific">Arundo donax</name>
    <name type="common">Giant reed</name>
    <name type="synonym">Donax arundinaceus</name>
    <dbReference type="NCBI Taxonomy" id="35708"/>
    <lineage>
        <taxon>Eukaryota</taxon>
        <taxon>Viridiplantae</taxon>
        <taxon>Streptophyta</taxon>
        <taxon>Embryophyta</taxon>
        <taxon>Tracheophyta</taxon>
        <taxon>Spermatophyta</taxon>
        <taxon>Magnoliopsida</taxon>
        <taxon>Liliopsida</taxon>
        <taxon>Poales</taxon>
        <taxon>Poaceae</taxon>
        <taxon>PACMAD clade</taxon>
        <taxon>Arundinoideae</taxon>
        <taxon>Arundineae</taxon>
        <taxon>Arundo</taxon>
    </lineage>
</organism>
<sequence length="83" mass="8343">MLARRVVQFSGAASALAACGLVPFHGPAPSSSLGKEAQATIIFDRVGIGTASCAAPEFLSAGIVCRSVGSDAPTFSLKFEASL</sequence>
<reference evidence="1" key="1">
    <citation type="submission" date="2014-09" db="EMBL/GenBank/DDBJ databases">
        <authorList>
            <person name="Magalhaes I.L.F."/>
            <person name="Oliveira U."/>
            <person name="Santos F.R."/>
            <person name="Vidigal T.H.D.A."/>
            <person name="Brescovit A.D."/>
            <person name="Santos A.J."/>
        </authorList>
    </citation>
    <scope>NUCLEOTIDE SEQUENCE</scope>
    <source>
        <tissue evidence="1">Shoot tissue taken approximately 20 cm above the soil surface</tissue>
    </source>
</reference>